<protein>
    <submittedName>
        <fullName evidence="3">Uncharacterized protein</fullName>
    </submittedName>
</protein>
<sequence>MGCVVSLTSSHLSGSTIRDVNIGGSVLCSNCSFSSLLPSPNAECNTGPDSSEGTVLLPGSSTPVPFVDGGDYRFKESSGNETTKAVFTNCRFTELAYPGAIFVLSCSFSDSYYKSYGGAIFDYIDAQYNHTSLTITSSNFTHCSAKVSGGAVYHRSGDDVVISSCRFVDCSVQNSYAHGGAIDLDSSDYGDSSQKQVKVVDCFFADCYAVARGPRIHHSSFSFGGGLYVDSVALVTVERTHFIECQSAHGGGALTVDENAEVRVSDILVQNCYSGTTGAICIIRYSDADPLSLSHVYFVGNSIGASTTVFTSLLKFPRNTPRFRDIAILHTDFTVMPTITTDGCFTNIIPDSVGMVIGRTYNSSTSTYDPELCEHEEFEKIGPLLTAKPTVRMNVKTRKIELEMKGMTPPISQEYEVTVKADGNETETRLRILFSNGVGTLVSGSDVTFPYNTGYTIISIVGIVPEPSSSSSSRMTNAIEVPAVAWPFNLAATPNYLTFTTPEEPSTLTWATSNLISDESKFAYVILLFSKEVCGSFDIVVLENGKDVTITVSLLEEAQAGESSKFIVVGEDRLLTQDTTYTIQSIVPTPGTDSPFMFMNKTITFHIPKSSYVPPVEPEEPEDPKKTLSPEMKKLLSWLLPLVACLLVGLVLAIIIIVLLRRRQKKKSEPAQKEMEAQEAFEVEKVEEFGVDCSHGMIRTDGNNHSAFGSSDDHPTKLDGSSGVVESQSRKEGELVEVMACNGGFEISSAPMTNTLYSVLHKEHREIGKRGVGIQIVNGLKQIVAHRGWSDVLTRLSSHWILIDASGNVQLKLQMNASEAEQEAAHAQIANPDKGGNENEPTVNEASERTEHSEKDKTGMDGMRWRAPEVVAGGGRGGEVDGQKASVFSLGLVLWEIETDSGVRKPQTVRKPQPA</sequence>
<keyword evidence="4" id="KW-1185">Reference proteome</keyword>
<evidence type="ECO:0000313" key="4">
    <source>
        <dbReference type="Proteomes" id="UP001281761"/>
    </source>
</evidence>
<comment type="caution">
    <text evidence="3">The sequence shown here is derived from an EMBL/GenBank/DDBJ whole genome shotgun (WGS) entry which is preliminary data.</text>
</comment>
<name>A0ABQ9WNN5_9EUKA</name>
<feature type="transmembrane region" description="Helical" evidence="2">
    <location>
        <begin position="635"/>
        <end position="660"/>
    </location>
</feature>
<dbReference type="EMBL" id="JARBJD010000747">
    <property type="protein sequence ID" value="KAK2940091.1"/>
    <property type="molecule type" value="Genomic_DNA"/>
</dbReference>
<keyword evidence="2" id="KW-1133">Transmembrane helix</keyword>
<evidence type="ECO:0000256" key="2">
    <source>
        <dbReference type="SAM" id="Phobius"/>
    </source>
</evidence>
<evidence type="ECO:0000313" key="3">
    <source>
        <dbReference type="EMBL" id="KAK2940091.1"/>
    </source>
</evidence>
<organism evidence="3 4">
    <name type="scientific">Blattamonas nauphoetae</name>
    <dbReference type="NCBI Taxonomy" id="2049346"/>
    <lineage>
        <taxon>Eukaryota</taxon>
        <taxon>Metamonada</taxon>
        <taxon>Preaxostyla</taxon>
        <taxon>Oxymonadida</taxon>
        <taxon>Blattamonas</taxon>
    </lineage>
</organism>
<reference evidence="3 4" key="1">
    <citation type="journal article" date="2022" name="bioRxiv">
        <title>Genomics of Preaxostyla Flagellates Illuminates Evolutionary Transitions and the Path Towards Mitochondrial Loss.</title>
        <authorList>
            <person name="Novak L.V.F."/>
            <person name="Treitli S.C."/>
            <person name="Pyrih J."/>
            <person name="Halakuc P."/>
            <person name="Pipaliya S.V."/>
            <person name="Vacek V."/>
            <person name="Brzon O."/>
            <person name="Soukal P."/>
            <person name="Eme L."/>
            <person name="Dacks J.B."/>
            <person name="Karnkowska A."/>
            <person name="Elias M."/>
            <person name="Hampl V."/>
        </authorList>
    </citation>
    <scope>NUCLEOTIDE SEQUENCE [LARGE SCALE GENOMIC DNA]</scope>
    <source>
        <strain evidence="3">NAU3</strain>
        <tissue evidence="3">Gut</tissue>
    </source>
</reference>
<feature type="region of interest" description="Disordered" evidence="1">
    <location>
        <begin position="820"/>
        <end position="864"/>
    </location>
</feature>
<keyword evidence="2" id="KW-0472">Membrane</keyword>
<feature type="compositionally biased region" description="Basic and acidic residues" evidence="1">
    <location>
        <begin position="846"/>
        <end position="864"/>
    </location>
</feature>
<gene>
    <name evidence="3" type="ORF">BLNAU_25003</name>
</gene>
<dbReference type="Gene3D" id="1.10.510.10">
    <property type="entry name" value="Transferase(Phosphotransferase) domain 1"/>
    <property type="match status" value="1"/>
</dbReference>
<evidence type="ECO:0000256" key="1">
    <source>
        <dbReference type="SAM" id="MobiDB-lite"/>
    </source>
</evidence>
<keyword evidence="2" id="KW-0812">Transmembrane</keyword>
<dbReference type="Proteomes" id="UP001281761">
    <property type="component" value="Unassembled WGS sequence"/>
</dbReference>
<accession>A0ABQ9WNN5</accession>
<dbReference type="InterPro" id="IPR011050">
    <property type="entry name" value="Pectin_lyase_fold/virulence"/>
</dbReference>
<proteinExistence type="predicted"/>
<feature type="region of interest" description="Disordered" evidence="1">
    <location>
        <begin position="705"/>
        <end position="726"/>
    </location>
</feature>
<dbReference type="SUPFAM" id="SSF51126">
    <property type="entry name" value="Pectin lyase-like"/>
    <property type="match status" value="1"/>
</dbReference>